<dbReference type="PROSITE" id="PS50082">
    <property type="entry name" value="WD_REPEATS_2"/>
    <property type="match status" value="2"/>
</dbReference>
<feature type="repeat" description="WD" evidence="1">
    <location>
        <begin position="341"/>
        <end position="357"/>
    </location>
</feature>
<dbReference type="InterPro" id="IPR001680">
    <property type="entry name" value="WD40_rpt"/>
</dbReference>
<dbReference type="InterPro" id="IPR006594">
    <property type="entry name" value="LisH"/>
</dbReference>
<dbReference type="InterPro" id="IPR044716">
    <property type="entry name" value="LEUNIG-like"/>
</dbReference>
<dbReference type="PANTHER" id="PTHR44376:SF8">
    <property type="entry name" value="TRANSCRIPTIONAL COREPRESSOR LEUNIG-LIKE"/>
    <property type="match status" value="1"/>
</dbReference>
<accession>A0A2K3LII6</accession>
<reference evidence="2 3" key="1">
    <citation type="journal article" date="2014" name="Am. J. Bot.">
        <title>Genome assembly and annotation for red clover (Trifolium pratense; Fabaceae).</title>
        <authorList>
            <person name="Istvanek J."/>
            <person name="Jaros M."/>
            <person name="Krenek A."/>
            <person name="Repkova J."/>
        </authorList>
    </citation>
    <scope>NUCLEOTIDE SEQUENCE [LARGE SCALE GENOMIC DNA]</scope>
    <source>
        <strain evidence="3">cv. Tatra</strain>
        <tissue evidence="2">Young leaves</tissue>
    </source>
</reference>
<feature type="non-terminal residue" evidence="2">
    <location>
        <position position="1"/>
    </location>
</feature>
<dbReference type="Pfam" id="PF00400">
    <property type="entry name" value="WD40"/>
    <property type="match status" value="3"/>
</dbReference>
<dbReference type="STRING" id="57577.A0A2K3LII6"/>
<proteinExistence type="predicted"/>
<keyword evidence="1" id="KW-0853">WD repeat</keyword>
<name>A0A2K3LII6_TRIPR</name>
<dbReference type="Gene3D" id="2.130.10.10">
    <property type="entry name" value="YVTN repeat-like/Quinoprotein amine dehydrogenase"/>
    <property type="match status" value="2"/>
</dbReference>
<dbReference type="GO" id="GO:0003714">
    <property type="term" value="F:transcription corepressor activity"/>
    <property type="evidence" value="ECO:0007669"/>
    <property type="project" value="InterPro"/>
</dbReference>
<dbReference type="PANTHER" id="PTHR44376">
    <property type="entry name" value="TRANSCRIPTIONAL REGULATOR OF FILAMENTOUS GROWTH FLO8"/>
    <property type="match status" value="1"/>
</dbReference>
<dbReference type="SMART" id="SM00320">
    <property type="entry name" value="WD40"/>
    <property type="match status" value="6"/>
</dbReference>
<feature type="repeat" description="WD" evidence="1">
    <location>
        <begin position="117"/>
        <end position="158"/>
    </location>
</feature>
<dbReference type="PROSITE" id="PS50294">
    <property type="entry name" value="WD_REPEATS_REGION"/>
    <property type="match status" value="2"/>
</dbReference>
<sequence>SFRIFLYNYLKKRGFSDTAEIFRNQAQIPGQIPEFDYAPDEILHDFWILVQPSPTSVILFDTFQGNFYSLHQTQLLVLGQTLSSCDFSSSGNFVASGGLGNKPFICNMKTGNAATTLESHLFAILEVRFQPGSTIFATSSTDKTVKLWDANTPEKALFSFVGDNKVTTMDFSPSGEIICFLTRGELIAWDLNRQVLMNSIKAGGSLVRFQPGSGKFLAVVKKNVITIIDWRASRVFSNLQGHVKNIKSICWDITGEMIASTSEDDVRVWSVFDGGQCIHEYPSDGRRFRSVIFHPRYHSVLVIGGYQCLELRILENGGQRYSLHHASEVSITGLAATTTQSEFIASCSNDSVVKIWK</sequence>
<dbReference type="SUPFAM" id="SSF50978">
    <property type="entry name" value="WD40 repeat-like"/>
    <property type="match status" value="1"/>
</dbReference>
<dbReference type="PROSITE" id="PS50896">
    <property type="entry name" value="LISH"/>
    <property type="match status" value="1"/>
</dbReference>
<comment type="caution">
    <text evidence="2">The sequence shown here is derived from an EMBL/GenBank/DDBJ whole genome shotgun (WGS) entry which is preliminary data.</text>
</comment>
<gene>
    <name evidence="2" type="ORF">L195_g034314</name>
</gene>
<dbReference type="Proteomes" id="UP000236291">
    <property type="component" value="Unassembled WGS sequence"/>
</dbReference>
<protein>
    <submittedName>
        <fullName evidence="2">Transcriptional corepressor LEUNIG-like protein</fullName>
    </submittedName>
</protein>
<organism evidence="2 3">
    <name type="scientific">Trifolium pratense</name>
    <name type="common">Red clover</name>
    <dbReference type="NCBI Taxonomy" id="57577"/>
    <lineage>
        <taxon>Eukaryota</taxon>
        <taxon>Viridiplantae</taxon>
        <taxon>Streptophyta</taxon>
        <taxon>Embryophyta</taxon>
        <taxon>Tracheophyta</taxon>
        <taxon>Spermatophyta</taxon>
        <taxon>Magnoliopsida</taxon>
        <taxon>eudicotyledons</taxon>
        <taxon>Gunneridae</taxon>
        <taxon>Pentapetalae</taxon>
        <taxon>rosids</taxon>
        <taxon>fabids</taxon>
        <taxon>Fabales</taxon>
        <taxon>Fabaceae</taxon>
        <taxon>Papilionoideae</taxon>
        <taxon>50 kb inversion clade</taxon>
        <taxon>NPAAA clade</taxon>
        <taxon>Hologalegina</taxon>
        <taxon>IRL clade</taxon>
        <taxon>Trifolieae</taxon>
        <taxon>Trifolium</taxon>
    </lineage>
</organism>
<dbReference type="InterPro" id="IPR015943">
    <property type="entry name" value="WD40/YVTN_repeat-like_dom_sf"/>
</dbReference>
<reference evidence="2 3" key="2">
    <citation type="journal article" date="2017" name="Front. Plant Sci.">
        <title>Gene Classification and Mining of Molecular Markers Useful in Red Clover (Trifolium pratense) Breeding.</title>
        <authorList>
            <person name="Istvanek J."/>
            <person name="Dluhosova J."/>
            <person name="Dluhos P."/>
            <person name="Patkova L."/>
            <person name="Nedelnik J."/>
            <person name="Repkova J."/>
        </authorList>
    </citation>
    <scope>NUCLEOTIDE SEQUENCE [LARGE SCALE GENOMIC DNA]</scope>
    <source>
        <strain evidence="3">cv. Tatra</strain>
        <tissue evidence="2">Young leaves</tissue>
    </source>
</reference>
<evidence type="ECO:0000256" key="1">
    <source>
        <dbReference type="PROSITE-ProRule" id="PRU00221"/>
    </source>
</evidence>
<evidence type="ECO:0000313" key="3">
    <source>
        <dbReference type="Proteomes" id="UP000236291"/>
    </source>
</evidence>
<evidence type="ECO:0000313" key="2">
    <source>
        <dbReference type="EMBL" id="PNX78336.1"/>
    </source>
</evidence>
<dbReference type="EMBL" id="ASHM01033930">
    <property type="protein sequence ID" value="PNX78336.1"/>
    <property type="molecule type" value="Genomic_DNA"/>
</dbReference>
<dbReference type="AlphaFoldDB" id="A0A2K3LII6"/>
<dbReference type="InterPro" id="IPR036322">
    <property type="entry name" value="WD40_repeat_dom_sf"/>
</dbReference>